<proteinExistence type="predicted"/>
<protein>
    <submittedName>
        <fullName evidence="3">SGNH/GDSL hydrolase family protein</fullName>
    </submittedName>
</protein>
<keyword evidence="3" id="KW-0378">Hydrolase</keyword>
<feature type="domain" description="SGNH hydrolase-type esterase" evidence="2">
    <location>
        <begin position="40"/>
        <end position="248"/>
    </location>
</feature>
<name>A0ABS1MGZ6_9NOCA</name>
<dbReference type="CDD" id="cd01823">
    <property type="entry name" value="SEST_like"/>
    <property type="match status" value="1"/>
</dbReference>
<evidence type="ECO:0000313" key="4">
    <source>
        <dbReference type="Proteomes" id="UP000602198"/>
    </source>
</evidence>
<dbReference type="SUPFAM" id="SSF52266">
    <property type="entry name" value="SGNH hydrolase"/>
    <property type="match status" value="1"/>
</dbReference>
<comment type="caution">
    <text evidence="3">The sequence shown here is derived from an EMBL/GenBank/DDBJ whole genome shotgun (WGS) entry which is preliminary data.</text>
</comment>
<keyword evidence="1" id="KW-0732">Signal</keyword>
<dbReference type="EMBL" id="JAERRJ010000013">
    <property type="protein sequence ID" value="MBL1078939.1"/>
    <property type="molecule type" value="Genomic_DNA"/>
</dbReference>
<feature type="signal peptide" evidence="1">
    <location>
        <begin position="1"/>
        <end position="24"/>
    </location>
</feature>
<dbReference type="Gene3D" id="3.40.50.1110">
    <property type="entry name" value="SGNH hydrolase"/>
    <property type="match status" value="2"/>
</dbReference>
<gene>
    <name evidence="3" type="ORF">JK358_31500</name>
</gene>
<evidence type="ECO:0000259" key="2">
    <source>
        <dbReference type="Pfam" id="PF13472"/>
    </source>
</evidence>
<dbReference type="PANTHER" id="PTHR37981:SF1">
    <property type="entry name" value="SGNH HYDROLASE-TYPE ESTERASE DOMAIN-CONTAINING PROTEIN"/>
    <property type="match status" value="1"/>
</dbReference>
<dbReference type="GO" id="GO:0016787">
    <property type="term" value="F:hydrolase activity"/>
    <property type="evidence" value="ECO:0007669"/>
    <property type="project" value="UniProtKB-KW"/>
</dbReference>
<dbReference type="InterPro" id="IPR036514">
    <property type="entry name" value="SGNH_hydro_sf"/>
</dbReference>
<dbReference type="InterPro" id="IPR037460">
    <property type="entry name" value="SEST-like"/>
</dbReference>
<dbReference type="RefSeq" id="WP_201954800.1">
    <property type="nucleotide sequence ID" value="NZ_JAERRJ010000013.1"/>
</dbReference>
<accession>A0ABS1MGZ6</accession>
<organism evidence="3 4">
    <name type="scientific">Nocardia acididurans</name>
    <dbReference type="NCBI Taxonomy" id="2802282"/>
    <lineage>
        <taxon>Bacteria</taxon>
        <taxon>Bacillati</taxon>
        <taxon>Actinomycetota</taxon>
        <taxon>Actinomycetes</taxon>
        <taxon>Mycobacteriales</taxon>
        <taxon>Nocardiaceae</taxon>
        <taxon>Nocardia</taxon>
    </lineage>
</organism>
<dbReference type="Pfam" id="PF13472">
    <property type="entry name" value="Lipase_GDSL_2"/>
    <property type="match status" value="1"/>
</dbReference>
<dbReference type="InterPro" id="IPR013830">
    <property type="entry name" value="SGNH_hydro"/>
</dbReference>
<evidence type="ECO:0000256" key="1">
    <source>
        <dbReference type="SAM" id="SignalP"/>
    </source>
</evidence>
<dbReference type="PANTHER" id="PTHR37981">
    <property type="entry name" value="LIPASE 2"/>
    <property type="match status" value="1"/>
</dbReference>
<sequence length="260" mass="27266">MRAATLRHAIVPLALAAVIAPTTAAATPPPPPPAVHRYVALGDSGAAVGSLDRLQPGSPPYCARAQDNYPSVLARTLNVAEFADASCSGAKTADMTAPQYGRDGGPNPAQFDALTPDTDLVTLTLGANDIGVFNVNVITDEQLATVRRNVGAVLDGIHQRAPHATVVLTTYLRYFPENAGCYGFTDQGGQQRLTDTLRETALTHDARFADNFRTTGHDMCAPAEARWVNGPRPGSASVPLHANAAGQEYLAAVVAATLRD</sequence>
<evidence type="ECO:0000313" key="3">
    <source>
        <dbReference type="EMBL" id="MBL1078939.1"/>
    </source>
</evidence>
<keyword evidence="4" id="KW-1185">Reference proteome</keyword>
<reference evidence="3 4" key="1">
    <citation type="submission" date="2021-01" db="EMBL/GenBank/DDBJ databases">
        <title>WGS of actinomycetes isolated from Thailand.</title>
        <authorList>
            <person name="Thawai C."/>
        </authorList>
    </citation>
    <scope>NUCLEOTIDE SEQUENCE [LARGE SCALE GENOMIC DNA]</scope>
    <source>
        <strain evidence="3 4">LPG 2</strain>
    </source>
</reference>
<feature type="chain" id="PRO_5047093002" evidence="1">
    <location>
        <begin position="25"/>
        <end position="260"/>
    </location>
</feature>
<dbReference type="Proteomes" id="UP000602198">
    <property type="component" value="Unassembled WGS sequence"/>
</dbReference>